<proteinExistence type="predicted"/>
<dbReference type="SMART" id="SM00530">
    <property type="entry name" value="HTH_XRE"/>
    <property type="match status" value="1"/>
</dbReference>
<dbReference type="InterPro" id="IPR036286">
    <property type="entry name" value="LexA/Signal_pep-like_sf"/>
</dbReference>
<dbReference type="EMBL" id="JABCQH010000004">
    <property type="protein sequence ID" value="MBF0888084.1"/>
    <property type="molecule type" value="Genomic_DNA"/>
</dbReference>
<feature type="domain" description="HTH cro/C1-type" evidence="1">
    <location>
        <begin position="41"/>
        <end position="64"/>
    </location>
</feature>
<dbReference type="InterPro" id="IPR039418">
    <property type="entry name" value="LexA-like"/>
</dbReference>
<dbReference type="InterPro" id="IPR010982">
    <property type="entry name" value="Lambda_DNA-bd_dom_sf"/>
</dbReference>
<organism evidence="2 3">
    <name type="scientific">Gluconobacter cadivus</name>
    <dbReference type="NCBI Taxonomy" id="2728101"/>
    <lineage>
        <taxon>Bacteria</taxon>
        <taxon>Pseudomonadati</taxon>
        <taxon>Pseudomonadota</taxon>
        <taxon>Alphaproteobacteria</taxon>
        <taxon>Acetobacterales</taxon>
        <taxon>Acetobacteraceae</taxon>
        <taxon>Gluconobacter</taxon>
    </lineage>
</organism>
<gene>
    <name evidence="2" type="ORF">HKD19_05920</name>
</gene>
<dbReference type="RefSeq" id="WP_194262000.1">
    <property type="nucleotide sequence ID" value="NZ_JABCQH010000004.1"/>
</dbReference>
<evidence type="ECO:0000313" key="2">
    <source>
        <dbReference type="EMBL" id="MBF0888084.1"/>
    </source>
</evidence>
<dbReference type="Gene3D" id="1.10.260.40">
    <property type="entry name" value="lambda repressor-like DNA-binding domains"/>
    <property type="match status" value="1"/>
</dbReference>
<dbReference type="CDD" id="cd06529">
    <property type="entry name" value="S24_LexA-like"/>
    <property type="match status" value="1"/>
</dbReference>
<keyword evidence="3" id="KW-1185">Reference proteome</keyword>
<reference evidence="2 3" key="2">
    <citation type="submission" date="2020-11" db="EMBL/GenBank/DDBJ databases">
        <title>Description of novel Gluconobacter species.</title>
        <authorList>
            <person name="Cleenwerck I."/>
            <person name="Cnockaert M."/>
            <person name="Borremans W."/>
            <person name="Wieme A.D."/>
            <person name="De Vuyst L."/>
            <person name="Vandamme P."/>
        </authorList>
    </citation>
    <scope>NUCLEOTIDE SEQUENCE [LARGE SCALE GENOMIC DNA]</scope>
    <source>
        <strain evidence="2 3">LMG 1745</strain>
    </source>
</reference>
<dbReference type="SUPFAM" id="SSF47413">
    <property type="entry name" value="lambda repressor-like DNA-binding domains"/>
    <property type="match status" value="1"/>
</dbReference>
<comment type="caution">
    <text evidence="2">The sequence shown here is derived from an EMBL/GenBank/DDBJ whole genome shotgun (WGS) entry which is preliminary data.</text>
</comment>
<dbReference type="Gene3D" id="2.10.109.10">
    <property type="entry name" value="Umud Fragment, subunit A"/>
    <property type="match status" value="1"/>
</dbReference>
<accession>A0ABR9YUU2</accession>
<dbReference type="CDD" id="cd00093">
    <property type="entry name" value="HTH_XRE"/>
    <property type="match status" value="1"/>
</dbReference>
<dbReference type="InterPro" id="IPR015927">
    <property type="entry name" value="Peptidase_S24_S26A/B/C"/>
</dbReference>
<dbReference type="InterPro" id="IPR001387">
    <property type="entry name" value="Cro/C1-type_HTH"/>
</dbReference>
<dbReference type="PROSITE" id="PS50943">
    <property type="entry name" value="HTH_CROC1"/>
    <property type="match status" value="1"/>
</dbReference>
<dbReference type="Proteomes" id="UP000662701">
    <property type="component" value="Unassembled WGS sequence"/>
</dbReference>
<name>A0ABR9YUU2_9PROT</name>
<evidence type="ECO:0000259" key="1">
    <source>
        <dbReference type="PROSITE" id="PS50943"/>
    </source>
</evidence>
<dbReference type="Pfam" id="PF00717">
    <property type="entry name" value="Peptidase_S24"/>
    <property type="match status" value="1"/>
</dbReference>
<sequence length="243" mass="26226">MSYDLLLARIKERLDATGMSERKACITADVGLNTIRHIRARGHAPKPANLQKLAVALGVSPSYFLDAAAGDGPMQSGSNQEAEEIPVGTVFVKGAVQAGLWQEALEWPAGDWKAINVPADGRFAGMERFGLLVRGTSMNRVYPEGSIAIAVRTDCLGRTPRSGERVVVLKRGESGLEATIKKYEEAPDGRRILWPESFDPAFQTPVILDDVAQSLSMDGHDADHACGLDLEVIAVIVGSYRPE</sequence>
<reference evidence="3" key="1">
    <citation type="submission" date="2020-04" db="EMBL/GenBank/DDBJ databases">
        <title>Description of novel Gluconacetobacter.</title>
        <authorList>
            <person name="Sombolestani A."/>
        </authorList>
    </citation>
    <scope>NUCLEOTIDE SEQUENCE [LARGE SCALE GENOMIC DNA]</scope>
    <source>
        <strain evidence="3">LMG 1745</strain>
    </source>
</reference>
<evidence type="ECO:0000313" key="3">
    <source>
        <dbReference type="Proteomes" id="UP000662701"/>
    </source>
</evidence>
<dbReference type="SUPFAM" id="SSF51306">
    <property type="entry name" value="LexA/Signal peptidase"/>
    <property type="match status" value="1"/>
</dbReference>
<protein>
    <submittedName>
        <fullName evidence="2">Helix-turn-helix transcriptional regulator</fullName>
    </submittedName>
</protein>